<accession>A0ABT6JMH9</accession>
<evidence type="ECO:0000259" key="2">
    <source>
        <dbReference type="Pfam" id="PF01522"/>
    </source>
</evidence>
<sequence length="273" mass="29605">MPRFRFAACVAACLLAGAATAAPPAAFPWPDGQRAAVSLAYDDALPSQLDNAIPALDRHGLKGTFYLTLAADPVRERLEDWRAAARSGHELGNHSLFHQCSAKGAGREWVQPEQDLDAITAAQMRAQVALANTMLHAIDGSTEFTYTAPCGDRRASDGEYIGLVAPLFLGIKLVGGTVVEDMWTLDRAAVPVTVPVDASGDELIALVEEAGRRGTMVNFTFHGIGGDHLAVSNAAHEQLLEHLARHRDRYWTDTFRNQMRWVRDRQAEAAAPP</sequence>
<feature type="domain" description="NodB homology" evidence="2">
    <location>
        <begin position="34"/>
        <end position="153"/>
    </location>
</feature>
<keyword evidence="4" id="KW-1185">Reference proteome</keyword>
<evidence type="ECO:0000313" key="3">
    <source>
        <dbReference type="EMBL" id="MDH5831201.1"/>
    </source>
</evidence>
<dbReference type="Gene3D" id="3.20.20.370">
    <property type="entry name" value="Glycoside hydrolase/deacetylase"/>
    <property type="match status" value="1"/>
</dbReference>
<reference evidence="3 4" key="1">
    <citation type="submission" date="2023-04" db="EMBL/GenBank/DDBJ databases">
        <title>Luteimonas sp. M1R5S18.</title>
        <authorList>
            <person name="Sun J.-Q."/>
        </authorList>
    </citation>
    <scope>NUCLEOTIDE SEQUENCE [LARGE SCALE GENOMIC DNA]</scope>
    <source>
        <strain evidence="3 4">M1R5S18</strain>
    </source>
</reference>
<dbReference type="InterPro" id="IPR002509">
    <property type="entry name" value="NODB_dom"/>
</dbReference>
<dbReference type="SUPFAM" id="SSF88713">
    <property type="entry name" value="Glycoside hydrolase/deacetylase"/>
    <property type="match status" value="1"/>
</dbReference>
<dbReference type="RefSeq" id="WP_280602158.1">
    <property type="nucleotide sequence ID" value="NZ_JARXRN010000025.1"/>
</dbReference>
<dbReference type="EMBL" id="JARXRN010000025">
    <property type="protein sequence ID" value="MDH5831201.1"/>
    <property type="molecule type" value="Genomic_DNA"/>
</dbReference>
<proteinExistence type="predicted"/>
<gene>
    <name evidence="3" type="ORF">QFW80_11815</name>
</gene>
<evidence type="ECO:0000256" key="1">
    <source>
        <dbReference type="SAM" id="SignalP"/>
    </source>
</evidence>
<protein>
    <submittedName>
        <fullName evidence="3">Polysaccharide deacetylase family protein</fullName>
    </submittedName>
</protein>
<name>A0ABT6JMH9_9GAMM</name>
<dbReference type="Proteomes" id="UP001156831">
    <property type="component" value="Unassembled WGS sequence"/>
</dbReference>
<dbReference type="Pfam" id="PF01522">
    <property type="entry name" value="Polysacc_deac_1"/>
    <property type="match status" value="1"/>
</dbReference>
<keyword evidence="1" id="KW-0732">Signal</keyword>
<dbReference type="InterPro" id="IPR011330">
    <property type="entry name" value="Glyco_hydro/deAcase_b/a-brl"/>
</dbReference>
<comment type="caution">
    <text evidence="3">The sequence shown here is derived from an EMBL/GenBank/DDBJ whole genome shotgun (WGS) entry which is preliminary data.</text>
</comment>
<feature type="signal peptide" evidence="1">
    <location>
        <begin position="1"/>
        <end position="21"/>
    </location>
</feature>
<feature type="chain" id="PRO_5047452505" evidence="1">
    <location>
        <begin position="22"/>
        <end position="273"/>
    </location>
</feature>
<organism evidence="3 4">
    <name type="scientific">Luteimonas rhizosphaericola</name>
    <dbReference type="NCBI Taxonomy" id="3042024"/>
    <lineage>
        <taxon>Bacteria</taxon>
        <taxon>Pseudomonadati</taxon>
        <taxon>Pseudomonadota</taxon>
        <taxon>Gammaproteobacteria</taxon>
        <taxon>Lysobacterales</taxon>
        <taxon>Lysobacteraceae</taxon>
        <taxon>Luteimonas</taxon>
    </lineage>
</organism>
<evidence type="ECO:0000313" key="4">
    <source>
        <dbReference type="Proteomes" id="UP001156831"/>
    </source>
</evidence>